<feature type="compositionally biased region" description="Polar residues" evidence="1">
    <location>
        <begin position="55"/>
        <end position="64"/>
    </location>
</feature>
<evidence type="ECO:0000313" key="3">
    <source>
        <dbReference type="EMBL" id="MEO3714200.1"/>
    </source>
</evidence>
<sequence>MMMTSPNHRSKAVLLCAAALLCLSACERRNDVPAPETGRTSPQPDLQASAPLPQTPASSASSVP</sequence>
<feature type="chain" id="PRO_5045294913" evidence="2">
    <location>
        <begin position="28"/>
        <end position="64"/>
    </location>
</feature>
<protein>
    <submittedName>
        <fullName evidence="3">Uncharacterized protein</fullName>
    </submittedName>
</protein>
<accession>A0ABV0GGM9</accession>
<dbReference type="EMBL" id="JBDPZC010000007">
    <property type="protein sequence ID" value="MEO3714200.1"/>
    <property type="molecule type" value="Genomic_DNA"/>
</dbReference>
<proteinExistence type="predicted"/>
<name>A0ABV0GGM9_9BURK</name>
<organism evidence="3 4">
    <name type="scientific">Roseateles flavus</name>
    <dbReference type="NCBI Taxonomy" id="3149041"/>
    <lineage>
        <taxon>Bacteria</taxon>
        <taxon>Pseudomonadati</taxon>
        <taxon>Pseudomonadota</taxon>
        <taxon>Betaproteobacteria</taxon>
        <taxon>Burkholderiales</taxon>
        <taxon>Sphaerotilaceae</taxon>
        <taxon>Roseateles</taxon>
    </lineage>
</organism>
<dbReference type="Proteomes" id="UP001462640">
    <property type="component" value="Unassembled WGS sequence"/>
</dbReference>
<dbReference type="RefSeq" id="WP_347611270.1">
    <property type="nucleotide sequence ID" value="NZ_JBDPZC010000007.1"/>
</dbReference>
<evidence type="ECO:0000313" key="4">
    <source>
        <dbReference type="Proteomes" id="UP001462640"/>
    </source>
</evidence>
<reference evidence="3 4" key="1">
    <citation type="submission" date="2024-05" db="EMBL/GenBank/DDBJ databases">
        <title>Roseateles sp. 2.12 16S ribosomal RNA gene Genome sequencing and assembly.</title>
        <authorList>
            <person name="Woo H."/>
        </authorList>
    </citation>
    <scope>NUCLEOTIDE SEQUENCE [LARGE SCALE GENOMIC DNA]</scope>
    <source>
        <strain evidence="3 4">2.12</strain>
    </source>
</reference>
<evidence type="ECO:0000256" key="2">
    <source>
        <dbReference type="SAM" id="SignalP"/>
    </source>
</evidence>
<keyword evidence="2" id="KW-0732">Signal</keyword>
<feature type="region of interest" description="Disordered" evidence="1">
    <location>
        <begin position="31"/>
        <end position="64"/>
    </location>
</feature>
<gene>
    <name evidence="3" type="ORF">ABDJ40_15650</name>
</gene>
<evidence type="ECO:0000256" key="1">
    <source>
        <dbReference type="SAM" id="MobiDB-lite"/>
    </source>
</evidence>
<keyword evidence="4" id="KW-1185">Reference proteome</keyword>
<comment type="caution">
    <text evidence="3">The sequence shown here is derived from an EMBL/GenBank/DDBJ whole genome shotgun (WGS) entry which is preliminary data.</text>
</comment>
<feature type="signal peptide" evidence="2">
    <location>
        <begin position="1"/>
        <end position="27"/>
    </location>
</feature>